<protein>
    <submittedName>
        <fullName evidence="2">Uncharacterized protein</fullName>
    </submittedName>
</protein>
<evidence type="ECO:0000313" key="3">
    <source>
        <dbReference type="Proteomes" id="UP000006172"/>
    </source>
</evidence>
<dbReference type="Proteomes" id="UP000006172">
    <property type="component" value="Segment"/>
</dbReference>
<dbReference type="EMBL" id="AB712291">
    <property type="protein sequence ID" value="BAM44920.1"/>
    <property type="molecule type" value="Genomic_DNA"/>
</dbReference>
<name>K0IX42_9CAUD</name>
<feature type="region of interest" description="Disordered" evidence="1">
    <location>
        <begin position="1"/>
        <end position="30"/>
    </location>
</feature>
<dbReference type="KEGG" id="vg:14517131"/>
<organism evidence="2 3">
    <name type="scientific">Enterococcus phage BC611</name>
    <dbReference type="NCBI Taxonomy" id="1173135"/>
    <lineage>
        <taxon>Viruses</taxon>
        <taxon>Duplodnaviria</taxon>
        <taxon>Heunggongvirae</taxon>
        <taxon>Uroviricota</taxon>
        <taxon>Caudoviricetes</taxon>
        <taxon>Saphexavirus</taxon>
        <taxon>Saphexavirus BC611</taxon>
    </lineage>
</organism>
<keyword evidence="3" id="KW-1185">Reference proteome</keyword>
<reference evidence="2 3" key="1">
    <citation type="journal article" date="2012" name="J. Virol.">
        <title>Complete Genome Sequence of Bacteriophage BC-611 Specifically Infecting Enterococcus faecalis Strain NP-10011.</title>
        <authorList>
            <person name="Horiuchi T."/>
            <person name="Sakka M."/>
            <person name="Hayashi A."/>
            <person name="Shimada T."/>
            <person name="Kimura T."/>
            <person name="Sakka K."/>
        </authorList>
    </citation>
    <scope>NUCLEOTIDE SEQUENCE [LARGE SCALE GENOMIC DNA]</scope>
</reference>
<evidence type="ECO:0000313" key="2">
    <source>
        <dbReference type="EMBL" id="BAM44920.1"/>
    </source>
</evidence>
<sequence length="67" mass="7067">MATAGGGLWEGQGVAFPRAGGARDSQPLTSFGKSDIIASRFIFSRKSPIRRPDSCSDKLSEAIPTVI</sequence>
<feature type="compositionally biased region" description="Gly residues" evidence="1">
    <location>
        <begin position="1"/>
        <end position="10"/>
    </location>
</feature>
<proteinExistence type="predicted"/>
<dbReference type="RefSeq" id="YP_006742185.1">
    <property type="nucleotide sequence ID" value="NC_018086.1"/>
</dbReference>
<dbReference type="GeneID" id="14517131"/>
<evidence type="ECO:0000256" key="1">
    <source>
        <dbReference type="SAM" id="MobiDB-lite"/>
    </source>
</evidence>
<accession>K0IX42</accession>